<dbReference type="PATRIC" id="fig|999552.6.peg.4577"/>
<reference evidence="1 2" key="1">
    <citation type="submission" date="2013-09" db="EMBL/GenBank/DDBJ databases">
        <authorList>
            <consortium name="DOE Joint Genome Institute"/>
            <person name="Klenk H.-P."/>
            <person name="Huntemann M."/>
            <person name="Han J."/>
            <person name="Chen A."/>
            <person name="Kyrpides N."/>
            <person name="Mavromatis K."/>
            <person name="Markowitz V."/>
            <person name="Palaniappan K."/>
            <person name="Ivanova N."/>
            <person name="Schaumberg A."/>
            <person name="Pati A."/>
            <person name="Liolios K."/>
            <person name="Nordberg H.P."/>
            <person name="Cantor M.N."/>
            <person name="Hua S.X."/>
            <person name="Woyke T."/>
        </authorList>
    </citation>
    <scope>NUCLEOTIDE SEQUENCE [LARGE SCALE GENOMIC DNA]</scope>
    <source>
        <strain evidence="1 2">DSM 14336</strain>
        <plasmid evidence="2">2</plasmid>
    </source>
</reference>
<sequence length="65" mass="7299">MHVRLERSWPLQRGLQAAWRPGSCHCYGAACGFAIGRTHSERGALSADYSEQGLRRLSGRRARLM</sequence>
<gene>
    <name evidence="1" type="ORF">METH_23175</name>
</gene>
<dbReference type="EMBL" id="CP006775">
    <property type="protein sequence ID" value="AHD03737.1"/>
    <property type="molecule type" value="Genomic_DNA"/>
</dbReference>
<evidence type="ECO:0000313" key="2">
    <source>
        <dbReference type="Proteomes" id="UP000018780"/>
    </source>
</evidence>
<organism evidence="1 2">
    <name type="scientific">Leisingera methylohalidivorans DSM 14336</name>
    <dbReference type="NCBI Taxonomy" id="999552"/>
    <lineage>
        <taxon>Bacteria</taxon>
        <taxon>Pseudomonadati</taxon>
        <taxon>Pseudomonadota</taxon>
        <taxon>Alphaproteobacteria</taxon>
        <taxon>Rhodobacterales</taxon>
        <taxon>Roseobacteraceae</taxon>
        <taxon>Leisingera</taxon>
    </lineage>
</organism>
<dbReference type="AlphaFoldDB" id="V9W3M1"/>
<dbReference type="KEGG" id="lmd:METH_23175"/>
<dbReference type="Proteomes" id="UP000018780">
    <property type="component" value="Plasmid unnamed2"/>
</dbReference>
<keyword evidence="2" id="KW-1185">Reference proteome</keyword>
<protein>
    <submittedName>
        <fullName evidence="1">Uncharacterized protein</fullName>
    </submittedName>
</protein>
<proteinExistence type="predicted"/>
<accession>V9W3M1</accession>
<keyword evidence="1" id="KW-0614">Plasmid</keyword>
<dbReference type="HOGENOM" id="CLU_2844501_0_0_5"/>
<geneLocation type="plasmid" evidence="2">
    <name>2</name>
</geneLocation>
<name>V9W3M1_9RHOB</name>
<evidence type="ECO:0000313" key="1">
    <source>
        <dbReference type="EMBL" id="AHD03737.1"/>
    </source>
</evidence>